<accession>A0A5C5GFV8</accession>
<proteinExistence type="predicted"/>
<organism evidence="2 3">
    <name type="scientific">Pelagovum pacificum</name>
    <dbReference type="NCBI Taxonomy" id="2588711"/>
    <lineage>
        <taxon>Bacteria</taxon>
        <taxon>Pseudomonadati</taxon>
        <taxon>Pseudomonadota</taxon>
        <taxon>Alphaproteobacteria</taxon>
        <taxon>Rhodobacterales</taxon>
        <taxon>Paracoccaceae</taxon>
        <taxon>Pelagovum</taxon>
    </lineage>
</organism>
<keyword evidence="3" id="KW-1185">Reference proteome</keyword>
<evidence type="ECO:0008006" key="4">
    <source>
        <dbReference type="Google" id="ProtNLM"/>
    </source>
</evidence>
<dbReference type="RefSeq" id="WP_140194323.1">
    <property type="nucleotide sequence ID" value="NZ_CP065915.1"/>
</dbReference>
<evidence type="ECO:0000313" key="2">
    <source>
        <dbReference type="EMBL" id="TNY33635.1"/>
    </source>
</evidence>
<keyword evidence="1" id="KW-1133">Transmembrane helix</keyword>
<protein>
    <recommendedName>
        <fullName evidence="4">PH domain-containing protein</fullName>
    </recommendedName>
</protein>
<sequence>MSEALPDPEAPDLAPDERLLQSFAPDPAVYTRDHAWLAVLAAALSALSFWLVWRPLAFAGPPVAILIVAARHKSAADRDMTERWHLTDRRLVGPGGQEIELKRIDKLRPFGSAVQVTTNSGSRHLVRFQRKPRLTLERIEAARDA</sequence>
<comment type="caution">
    <text evidence="2">The sequence shown here is derived from an EMBL/GenBank/DDBJ whole genome shotgun (WGS) entry which is preliminary data.</text>
</comment>
<feature type="transmembrane region" description="Helical" evidence="1">
    <location>
        <begin position="35"/>
        <end position="53"/>
    </location>
</feature>
<dbReference type="AlphaFoldDB" id="A0A5C5GFV8"/>
<reference evidence="2 3" key="1">
    <citation type="submission" date="2019-06" db="EMBL/GenBank/DDBJ databases">
        <title>Genome of new Rhodobacteraceae sp. SM1903.</title>
        <authorList>
            <person name="Ren X."/>
        </authorList>
    </citation>
    <scope>NUCLEOTIDE SEQUENCE [LARGE SCALE GENOMIC DNA]</scope>
    <source>
        <strain evidence="2 3">SM1903</strain>
    </source>
</reference>
<dbReference type="EMBL" id="VFFF01000001">
    <property type="protein sequence ID" value="TNY33635.1"/>
    <property type="molecule type" value="Genomic_DNA"/>
</dbReference>
<name>A0A5C5GFV8_9RHOB</name>
<keyword evidence="1" id="KW-0812">Transmembrane</keyword>
<dbReference type="Proteomes" id="UP000314011">
    <property type="component" value="Unassembled WGS sequence"/>
</dbReference>
<evidence type="ECO:0000256" key="1">
    <source>
        <dbReference type="SAM" id="Phobius"/>
    </source>
</evidence>
<gene>
    <name evidence="2" type="ORF">FHY64_10285</name>
</gene>
<evidence type="ECO:0000313" key="3">
    <source>
        <dbReference type="Proteomes" id="UP000314011"/>
    </source>
</evidence>
<dbReference type="OrthoDB" id="7861868at2"/>
<keyword evidence="1" id="KW-0472">Membrane</keyword>